<accession>A0A7J0E5M6</accession>
<dbReference type="InterPro" id="IPR023213">
    <property type="entry name" value="CAT-like_dom_sf"/>
</dbReference>
<dbReference type="OrthoDB" id="1862401at2759"/>
<protein>
    <submittedName>
        <fullName evidence="2">HXXXD-type acyl-transferase family protein</fullName>
    </submittedName>
</protein>
<reference evidence="2 3" key="1">
    <citation type="submission" date="2019-07" db="EMBL/GenBank/DDBJ databases">
        <title>De Novo Assembly of kiwifruit Actinidia rufa.</title>
        <authorList>
            <person name="Sugita-Konishi S."/>
            <person name="Sato K."/>
            <person name="Mori E."/>
            <person name="Abe Y."/>
            <person name="Kisaki G."/>
            <person name="Hamano K."/>
            <person name="Suezawa K."/>
            <person name="Otani M."/>
            <person name="Fukuda T."/>
            <person name="Manabe T."/>
            <person name="Gomi K."/>
            <person name="Tabuchi M."/>
            <person name="Akimitsu K."/>
            <person name="Kataoka I."/>
        </authorList>
    </citation>
    <scope>NUCLEOTIDE SEQUENCE [LARGE SCALE GENOMIC DNA]</scope>
    <source>
        <strain evidence="3">cv. Fuchu</strain>
    </source>
</reference>
<dbReference type="EMBL" id="BJWL01000001">
    <property type="protein sequence ID" value="GFY81635.1"/>
    <property type="molecule type" value="Genomic_DNA"/>
</dbReference>
<proteinExistence type="inferred from homology"/>
<gene>
    <name evidence="2" type="ORF">Acr_01g0014440</name>
</gene>
<dbReference type="PANTHER" id="PTHR31642:SF115">
    <property type="entry name" value="PROTEIN ECERIFERUM 26-LIKE"/>
    <property type="match status" value="1"/>
</dbReference>
<name>A0A7J0E5M6_9ERIC</name>
<dbReference type="Proteomes" id="UP000585474">
    <property type="component" value="Unassembled WGS sequence"/>
</dbReference>
<evidence type="ECO:0000256" key="1">
    <source>
        <dbReference type="ARBA" id="ARBA00009861"/>
    </source>
</evidence>
<keyword evidence="3" id="KW-1185">Reference proteome</keyword>
<keyword evidence="2" id="KW-0808">Transferase</keyword>
<dbReference type="AlphaFoldDB" id="A0A7J0E5M6"/>
<evidence type="ECO:0000313" key="2">
    <source>
        <dbReference type="EMBL" id="GFY81635.1"/>
    </source>
</evidence>
<comment type="similarity">
    <text evidence="1">Belongs to the plant acyltransferase family.</text>
</comment>
<dbReference type="Pfam" id="PF02458">
    <property type="entry name" value="Transferase"/>
    <property type="match status" value="1"/>
</dbReference>
<dbReference type="InterPro" id="IPR050317">
    <property type="entry name" value="Plant_Fungal_Acyltransferase"/>
</dbReference>
<evidence type="ECO:0000313" key="3">
    <source>
        <dbReference type="Proteomes" id="UP000585474"/>
    </source>
</evidence>
<dbReference type="GO" id="GO:0016747">
    <property type="term" value="F:acyltransferase activity, transferring groups other than amino-acyl groups"/>
    <property type="evidence" value="ECO:0007669"/>
    <property type="project" value="TreeGrafter"/>
</dbReference>
<dbReference type="PANTHER" id="PTHR31642">
    <property type="entry name" value="TRICHOTHECENE 3-O-ACETYLTRANSFERASE"/>
    <property type="match status" value="1"/>
</dbReference>
<sequence length="436" mass="47994">MVSSDEQPLVHDIRLSTVGPGRVTGQDVVHEPTNMDQAMKLHYLRGVYYFKSQAVQGLTTSKIKESIFTWLNNFYHTCGGFRRAESGRPYIKCNDCGARFIEAQCVKTLDEWLQLEKDDDGSLRRMLVSNQVVGPELFFSPLVLLQITWFKCGGMSVGLSWAHVLGDAFSAADFMNSLGQVMAGHQLAQPLKLAQSHISAKISPSPPKSKDPLSVKRVGPVGDHWIAANNSKMKAFSFNLTSTQISHFHTKVCGQIGTNQIPFFECLCAVIWKVVAKIRDGPEPKMVTISKNDPHGRKNGILSNGQLISIVKADFSIMEANPKELAELVLNQAMDERSTIVEAVERDQGLSDLIVYGANLTFVDLEEADFYGLELKAQKPAYVGYTIDGVGDGGVVLLLPGPKDGPHNGGKVVTLIMPEDQVLKLKFELKKEFSIA</sequence>
<comment type="caution">
    <text evidence="2">The sequence shown here is derived from an EMBL/GenBank/DDBJ whole genome shotgun (WGS) entry which is preliminary data.</text>
</comment>
<dbReference type="Gene3D" id="3.30.559.10">
    <property type="entry name" value="Chloramphenicol acetyltransferase-like domain"/>
    <property type="match status" value="2"/>
</dbReference>
<organism evidence="2 3">
    <name type="scientific">Actinidia rufa</name>
    <dbReference type="NCBI Taxonomy" id="165716"/>
    <lineage>
        <taxon>Eukaryota</taxon>
        <taxon>Viridiplantae</taxon>
        <taxon>Streptophyta</taxon>
        <taxon>Embryophyta</taxon>
        <taxon>Tracheophyta</taxon>
        <taxon>Spermatophyta</taxon>
        <taxon>Magnoliopsida</taxon>
        <taxon>eudicotyledons</taxon>
        <taxon>Gunneridae</taxon>
        <taxon>Pentapetalae</taxon>
        <taxon>asterids</taxon>
        <taxon>Ericales</taxon>
        <taxon>Actinidiaceae</taxon>
        <taxon>Actinidia</taxon>
    </lineage>
</organism>